<keyword evidence="4" id="KW-1185">Reference proteome</keyword>
<sequence>MLELQKTSIHTLPSRKAKNDLRADDLPASELRKRHRGGDPIPDDSDSDDSDVVHKKARRDDADDEEHQNGPEDLPAASAGEDVHEDEQQQQAAGPFDDVDDRVSMAQRLCTGIDTQLQALNENLSNPESTLTAALSKAATTAMRHSLEDAPVKRLQQEISQCKQLLVRKQQNFDELHRSSQQEQNEQAIILQYAQNKVAGLSKQLQDERDKLDKVSAGLQTEQTKCAEIQKQLEEEKTKILGVIEGMQANFGMRRASFSRPLAFREEQERNSGLSRDLAAERRQNGEEVEWPICMLTSNLSKINFKRSHPKELDSYSKIDMISTIAKPLLTPVGTALLDFFLDYSQPGVIYCFTHAVVDEDEESPPFKHGQCPLHLAGERIDDCVPVLCQEDPVEEKSFVFLRLDVAIEMTGGRMVSVSP</sequence>
<evidence type="ECO:0000256" key="1">
    <source>
        <dbReference type="SAM" id="Coils"/>
    </source>
</evidence>
<evidence type="ECO:0000313" key="4">
    <source>
        <dbReference type="Proteomes" id="UP001281614"/>
    </source>
</evidence>
<protein>
    <submittedName>
        <fullName evidence="3">R27-2 protein</fullName>
    </submittedName>
</protein>
<name>A0AAD9Y1S9_COLKA</name>
<feature type="compositionally biased region" description="Acidic residues" evidence="2">
    <location>
        <begin position="41"/>
        <end position="50"/>
    </location>
</feature>
<evidence type="ECO:0000313" key="3">
    <source>
        <dbReference type="EMBL" id="KAK2732094.1"/>
    </source>
</evidence>
<dbReference type="Proteomes" id="UP001281614">
    <property type="component" value="Unassembled WGS sequence"/>
</dbReference>
<proteinExistence type="predicted"/>
<organism evidence="3 4">
    <name type="scientific">Colletotrichum kahawae</name>
    <name type="common">Coffee berry disease fungus</name>
    <dbReference type="NCBI Taxonomy" id="34407"/>
    <lineage>
        <taxon>Eukaryota</taxon>
        <taxon>Fungi</taxon>
        <taxon>Dikarya</taxon>
        <taxon>Ascomycota</taxon>
        <taxon>Pezizomycotina</taxon>
        <taxon>Sordariomycetes</taxon>
        <taxon>Hypocreomycetidae</taxon>
        <taxon>Glomerellales</taxon>
        <taxon>Glomerellaceae</taxon>
        <taxon>Colletotrichum</taxon>
        <taxon>Colletotrichum gloeosporioides species complex</taxon>
    </lineage>
</organism>
<feature type="region of interest" description="Disordered" evidence="2">
    <location>
        <begin position="1"/>
        <end position="99"/>
    </location>
</feature>
<feature type="compositionally biased region" description="Polar residues" evidence="2">
    <location>
        <begin position="1"/>
        <end position="11"/>
    </location>
</feature>
<dbReference type="AlphaFoldDB" id="A0AAD9Y1S9"/>
<dbReference type="EMBL" id="VYYT01000554">
    <property type="protein sequence ID" value="KAK2732094.1"/>
    <property type="molecule type" value="Genomic_DNA"/>
</dbReference>
<gene>
    <name evidence="3" type="ORF">CKAH01_02040</name>
</gene>
<evidence type="ECO:0000256" key="2">
    <source>
        <dbReference type="SAM" id="MobiDB-lite"/>
    </source>
</evidence>
<accession>A0AAD9Y1S9</accession>
<feature type="coiled-coil region" evidence="1">
    <location>
        <begin position="152"/>
        <end position="239"/>
    </location>
</feature>
<feature type="compositionally biased region" description="Basic and acidic residues" evidence="2">
    <location>
        <begin position="51"/>
        <end position="61"/>
    </location>
</feature>
<comment type="caution">
    <text evidence="3">The sequence shown here is derived from an EMBL/GenBank/DDBJ whole genome shotgun (WGS) entry which is preliminary data.</text>
</comment>
<keyword evidence="1" id="KW-0175">Coiled coil</keyword>
<reference evidence="3" key="1">
    <citation type="submission" date="2023-02" db="EMBL/GenBank/DDBJ databases">
        <title>Colletotrichum kahawae CIFC_Que2 genome sequencing and assembly.</title>
        <authorList>
            <person name="Baroncelli R."/>
        </authorList>
    </citation>
    <scope>NUCLEOTIDE SEQUENCE</scope>
    <source>
        <strain evidence="3">CIFC_Que2</strain>
    </source>
</reference>